<sequence>MLLRSLGAGVSGLKNFQTDLDVIGNNIANVGTTGYKKSRVNFEDTFSQQLQGASTDKNAIQIGLGSEAGSIDNIISGGTIDSTDNPYDLAIDGEGYFLVKDSAGNGFYTRAGDFKLNSNGTGFVNSQGLTLDGVGTAGGGTGDFNSITSFTVAPDGTVTGVSGNTSVPLGAVSVYTFKNPGGLEKTGNSLYLDVPNATGGATKSTTVGTDMKIQQGALEGSNVDLTDEMTNLITAQRAYQANARTITTADDILQELIQLKRN</sequence>
<comment type="function">
    <text evidence="4">A flexible structure which links the flagellar filament to the drive apparatus in the basal body.</text>
</comment>
<evidence type="ECO:0000256" key="1">
    <source>
        <dbReference type="ARBA" id="ARBA00004117"/>
    </source>
</evidence>
<evidence type="ECO:0000313" key="8">
    <source>
        <dbReference type="EMBL" id="MBM7656953.1"/>
    </source>
</evidence>
<name>A0ABS2Q5F4_9BACL</name>
<comment type="subcellular location">
    <subcellularLocation>
        <location evidence="1 4">Bacterial flagellum basal body</location>
    </subcellularLocation>
</comment>
<reference evidence="8 9" key="1">
    <citation type="submission" date="2021-01" db="EMBL/GenBank/DDBJ databases">
        <title>Genomic Encyclopedia of Type Strains, Phase IV (KMG-IV): sequencing the most valuable type-strain genomes for metagenomic binning, comparative biology and taxonomic classification.</title>
        <authorList>
            <person name="Goeker M."/>
        </authorList>
    </citation>
    <scope>NUCLEOTIDE SEQUENCE [LARGE SCALE GENOMIC DNA]</scope>
    <source>
        <strain evidence="8 9">DSM 100968</strain>
    </source>
</reference>
<keyword evidence="8" id="KW-0966">Cell projection</keyword>
<dbReference type="SUPFAM" id="SSF117143">
    <property type="entry name" value="Flagellar hook protein flgE"/>
    <property type="match status" value="1"/>
</dbReference>
<dbReference type="PANTHER" id="PTHR30435:SF1">
    <property type="entry name" value="FLAGELLAR HOOK PROTEIN FLGE"/>
    <property type="match status" value="1"/>
</dbReference>
<dbReference type="Pfam" id="PF22692">
    <property type="entry name" value="LlgE_F_G_D1"/>
    <property type="match status" value="1"/>
</dbReference>
<keyword evidence="8" id="KW-0969">Cilium</keyword>
<dbReference type="Pfam" id="PF06429">
    <property type="entry name" value="Flg_bbr_C"/>
    <property type="match status" value="1"/>
</dbReference>
<evidence type="ECO:0000256" key="2">
    <source>
        <dbReference type="ARBA" id="ARBA00009677"/>
    </source>
</evidence>
<dbReference type="PANTHER" id="PTHR30435">
    <property type="entry name" value="FLAGELLAR PROTEIN"/>
    <property type="match status" value="1"/>
</dbReference>
<dbReference type="EMBL" id="JAFBEV010000003">
    <property type="protein sequence ID" value="MBM7656953.1"/>
    <property type="molecule type" value="Genomic_DNA"/>
</dbReference>
<keyword evidence="9" id="KW-1185">Reference proteome</keyword>
<gene>
    <name evidence="8" type="ORF">JOC27_000394</name>
</gene>
<evidence type="ECO:0000313" key="9">
    <source>
        <dbReference type="Proteomes" id="UP000823201"/>
    </source>
</evidence>
<dbReference type="NCBIfam" id="TIGR03506">
    <property type="entry name" value="FlgEFG_subfam"/>
    <property type="match status" value="2"/>
</dbReference>
<evidence type="ECO:0000259" key="7">
    <source>
        <dbReference type="Pfam" id="PF22692"/>
    </source>
</evidence>
<feature type="domain" description="Flagellar hook protein FlgE/F/G-like D1" evidence="7">
    <location>
        <begin position="90"/>
        <end position="159"/>
    </location>
</feature>
<accession>A0ABS2Q5F4</accession>
<keyword evidence="8" id="KW-0282">Flagellum</keyword>
<protein>
    <recommendedName>
        <fullName evidence="4">Flagellar hook protein FlgE</fullName>
    </recommendedName>
</protein>
<dbReference type="InterPro" id="IPR037925">
    <property type="entry name" value="FlgE/F/G-like"/>
</dbReference>
<keyword evidence="3 4" id="KW-0975">Bacterial flagellum</keyword>
<feature type="domain" description="Flagellar basal-body/hook protein C-terminal" evidence="6">
    <location>
        <begin position="214"/>
        <end position="259"/>
    </location>
</feature>
<evidence type="ECO:0000256" key="3">
    <source>
        <dbReference type="ARBA" id="ARBA00023143"/>
    </source>
</evidence>
<proteinExistence type="inferred from homology"/>
<dbReference type="Pfam" id="PF00460">
    <property type="entry name" value="Flg_bb_rod"/>
    <property type="match status" value="1"/>
</dbReference>
<dbReference type="InterPro" id="IPR053967">
    <property type="entry name" value="LlgE_F_G-like_D1"/>
</dbReference>
<feature type="domain" description="Flagellar basal body rod protein N-terminal" evidence="5">
    <location>
        <begin position="8"/>
        <end position="36"/>
    </location>
</feature>
<comment type="similarity">
    <text evidence="2 4">Belongs to the flagella basal body rod proteins family.</text>
</comment>
<organism evidence="8 9">
    <name type="scientific">Sporolactobacillus spathodeae</name>
    <dbReference type="NCBI Taxonomy" id="1465502"/>
    <lineage>
        <taxon>Bacteria</taxon>
        <taxon>Bacillati</taxon>
        <taxon>Bacillota</taxon>
        <taxon>Bacilli</taxon>
        <taxon>Bacillales</taxon>
        <taxon>Sporolactobacillaceae</taxon>
        <taxon>Sporolactobacillus</taxon>
    </lineage>
</organism>
<dbReference type="Proteomes" id="UP000823201">
    <property type="component" value="Unassembled WGS sequence"/>
</dbReference>
<dbReference type="RefSeq" id="WP_205005320.1">
    <property type="nucleotide sequence ID" value="NZ_CBCRXA010000003.1"/>
</dbReference>
<comment type="caution">
    <text evidence="8">The sequence shown here is derived from an EMBL/GenBank/DDBJ whole genome shotgun (WGS) entry which is preliminary data.</text>
</comment>
<evidence type="ECO:0000259" key="5">
    <source>
        <dbReference type="Pfam" id="PF00460"/>
    </source>
</evidence>
<dbReference type="InterPro" id="IPR001444">
    <property type="entry name" value="Flag_bb_rod_N"/>
</dbReference>
<evidence type="ECO:0000256" key="4">
    <source>
        <dbReference type="RuleBase" id="RU362116"/>
    </source>
</evidence>
<dbReference type="InterPro" id="IPR020013">
    <property type="entry name" value="Flagellar_FlgE/F/G"/>
</dbReference>
<dbReference type="InterPro" id="IPR010930">
    <property type="entry name" value="Flg_bb/hook_C_dom"/>
</dbReference>
<evidence type="ECO:0000259" key="6">
    <source>
        <dbReference type="Pfam" id="PF06429"/>
    </source>
</evidence>